<reference evidence="1" key="1">
    <citation type="submission" date="2020-12" db="EMBL/GenBank/DDBJ databases">
        <title>Metabolic potential, ecology and presence of endohyphal bacteria is reflected in genomic diversity of Mucoromycotina.</title>
        <authorList>
            <person name="Muszewska A."/>
            <person name="Okrasinska A."/>
            <person name="Steczkiewicz K."/>
            <person name="Drgas O."/>
            <person name="Orlowska M."/>
            <person name="Perlinska-Lenart U."/>
            <person name="Aleksandrzak-Piekarczyk T."/>
            <person name="Szatraj K."/>
            <person name="Zielenkiewicz U."/>
            <person name="Pilsyk S."/>
            <person name="Malc E."/>
            <person name="Mieczkowski P."/>
            <person name="Kruszewska J.S."/>
            <person name="Biernat P."/>
            <person name="Pawlowska J."/>
        </authorList>
    </citation>
    <scope>NUCLEOTIDE SEQUENCE</scope>
    <source>
        <strain evidence="1">WA0000067209</strain>
    </source>
</reference>
<name>A0A8H7Q6R5_MORIS</name>
<dbReference type="EMBL" id="JAEPQZ010000001">
    <property type="protein sequence ID" value="KAG2185761.1"/>
    <property type="molecule type" value="Genomic_DNA"/>
</dbReference>
<sequence length="130" mass="14345">MVLKPTILSITAAVATYTAEKTTMELNIFDINDGDVEEQYEISPTSSSSTSDPAEYHKACNQYDHLRSNYSINQRFGISNLIANIVPSGDAAQRVSKVTERRIMHVSRSPFAFVNGIMDGNTNLNTVLIT</sequence>
<accession>A0A8H7Q6R5</accession>
<protein>
    <submittedName>
        <fullName evidence="1">Uncharacterized protein</fullName>
    </submittedName>
</protein>
<comment type="caution">
    <text evidence="1">The sequence shown here is derived from an EMBL/GenBank/DDBJ whole genome shotgun (WGS) entry which is preliminary data.</text>
</comment>
<organism evidence="1 2">
    <name type="scientific">Mortierella isabellina</name>
    <name type="common">Filamentous fungus</name>
    <name type="synonym">Umbelopsis isabellina</name>
    <dbReference type="NCBI Taxonomy" id="91625"/>
    <lineage>
        <taxon>Eukaryota</taxon>
        <taxon>Fungi</taxon>
        <taxon>Fungi incertae sedis</taxon>
        <taxon>Mucoromycota</taxon>
        <taxon>Mucoromycotina</taxon>
        <taxon>Umbelopsidomycetes</taxon>
        <taxon>Umbelopsidales</taxon>
        <taxon>Umbelopsidaceae</taxon>
        <taxon>Umbelopsis</taxon>
    </lineage>
</organism>
<gene>
    <name evidence="1" type="ORF">INT43_002196</name>
</gene>
<dbReference type="Proteomes" id="UP000654370">
    <property type="component" value="Unassembled WGS sequence"/>
</dbReference>
<evidence type="ECO:0000313" key="2">
    <source>
        <dbReference type="Proteomes" id="UP000654370"/>
    </source>
</evidence>
<evidence type="ECO:0000313" key="1">
    <source>
        <dbReference type="EMBL" id="KAG2185761.1"/>
    </source>
</evidence>
<dbReference type="AlphaFoldDB" id="A0A8H7Q6R5"/>
<proteinExistence type="predicted"/>
<keyword evidence="2" id="KW-1185">Reference proteome</keyword>